<evidence type="ECO:0000256" key="1">
    <source>
        <dbReference type="ARBA" id="ARBA00004651"/>
    </source>
</evidence>
<evidence type="ECO:0000259" key="7">
    <source>
        <dbReference type="Pfam" id="PF09335"/>
    </source>
</evidence>
<comment type="subcellular location">
    <subcellularLocation>
        <location evidence="1 6">Cell membrane</location>
        <topology evidence="1 6">Multi-pass membrane protein</topology>
    </subcellularLocation>
</comment>
<dbReference type="PANTHER" id="PTHR12677">
    <property type="entry name" value="GOLGI APPARATUS MEMBRANE PROTEIN TVP38-RELATED"/>
    <property type="match status" value="1"/>
</dbReference>
<keyword evidence="3 6" id="KW-0812">Transmembrane</keyword>
<feature type="transmembrane region" description="Helical" evidence="6">
    <location>
        <begin position="45"/>
        <end position="65"/>
    </location>
</feature>
<dbReference type="InterPro" id="IPR032816">
    <property type="entry name" value="VTT_dom"/>
</dbReference>
<evidence type="ECO:0000256" key="6">
    <source>
        <dbReference type="RuleBase" id="RU366058"/>
    </source>
</evidence>
<feature type="transmembrane region" description="Helical" evidence="6">
    <location>
        <begin position="150"/>
        <end position="173"/>
    </location>
</feature>
<evidence type="ECO:0000313" key="8">
    <source>
        <dbReference type="EMBL" id="TFE23667.1"/>
    </source>
</evidence>
<evidence type="ECO:0000256" key="4">
    <source>
        <dbReference type="ARBA" id="ARBA00022989"/>
    </source>
</evidence>
<comment type="caution">
    <text evidence="8">The sequence shown here is derived from an EMBL/GenBank/DDBJ whole genome shotgun (WGS) entry which is preliminary data.</text>
</comment>
<keyword evidence="5 6" id="KW-0472">Membrane</keyword>
<accession>A0A4Y8LSE7</accession>
<evidence type="ECO:0000313" key="9">
    <source>
        <dbReference type="Proteomes" id="UP000297900"/>
    </source>
</evidence>
<proteinExistence type="inferred from homology"/>
<evidence type="ECO:0000256" key="2">
    <source>
        <dbReference type="ARBA" id="ARBA00022475"/>
    </source>
</evidence>
<protein>
    <recommendedName>
        <fullName evidence="6">TVP38/TMEM64 family membrane protein</fullName>
    </recommendedName>
</protein>
<dbReference type="Proteomes" id="UP000297900">
    <property type="component" value="Unassembled WGS sequence"/>
</dbReference>
<gene>
    <name evidence="8" type="ORF">E2980_18505</name>
</gene>
<keyword evidence="4 6" id="KW-1133">Transmembrane helix</keyword>
<reference evidence="8 9" key="1">
    <citation type="submission" date="2019-03" db="EMBL/GenBank/DDBJ databases">
        <title>Cohnella endophytica sp. nov., a novel endophytic bacterium isolated from bark of Sonneratia apetala.</title>
        <authorList>
            <person name="Tuo L."/>
        </authorList>
    </citation>
    <scope>NUCLEOTIDE SEQUENCE [LARGE SCALE GENOMIC DNA]</scope>
    <source>
        <strain evidence="8 9">CCTCC AB 208254</strain>
    </source>
</reference>
<dbReference type="PANTHER" id="PTHR12677:SF55">
    <property type="entry name" value="UNDECAPRENYL PHOSPHATE TRANSPORTER SAOUHSC_00901-RELATED"/>
    <property type="match status" value="1"/>
</dbReference>
<dbReference type="InterPro" id="IPR015414">
    <property type="entry name" value="TMEM64"/>
</dbReference>
<dbReference type="Pfam" id="PF09335">
    <property type="entry name" value="VTT_dom"/>
    <property type="match status" value="1"/>
</dbReference>
<keyword evidence="2 6" id="KW-1003">Cell membrane</keyword>
<feature type="domain" description="VTT" evidence="7">
    <location>
        <begin position="57"/>
        <end position="175"/>
    </location>
</feature>
<evidence type="ECO:0000256" key="3">
    <source>
        <dbReference type="ARBA" id="ARBA00022692"/>
    </source>
</evidence>
<evidence type="ECO:0000256" key="5">
    <source>
        <dbReference type="ARBA" id="ARBA00023136"/>
    </source>
</evidence>
<feature type="transmembrane region" description="Helical" evidence="6">
    <location>
        <begin position="185"/>
        <end position="201"/>
    </location>
</feature>
<dbReference type="OrthoDB" id="1651121at2"/>
<dbReference type="RefSeq" id="WP_135153719.1">
    <property type="nucleotide sequence ID" value="NZ_SOMN01000032.1"/>
</dbReference>
<feature type="transmembrane region" description="Helical" evidence="6">
    <location>
        <begin position="124"/>
        <end position="144"/>
    </location>
</feature>
<organism evidence="8 9">
    <name type="scientific">Cohnella luojiensis</name>
    <dbReference type="NCBI Taxonomy" id="652876"/>
    <lineage>
        <taxon>Bacteria</taxon>
        <taxon>Bacillati</taxon>
        <taxon>Bacillota</taxon>
        <taxon>Bacilli</taxon>
        <taxon>Bacillales</taxon>
        <taxon>Paenibacillaceae</taxon>
        <taxon>Cohnella</taxon>
    </lineage>
</organism>
<keyword evidence="9" id="KW-1185">Reference proteome</keyword>
<sequence length="209" mass="23881">MWNAHWTWTAAWSLSEWINYAKGMNLEDIKEWLHRYSEYGPLPGILLPFLEALLPILPLVVFVVANAAAYGIWLGFLYSWIGVTSGSIVVFILARRLGYRYGDRIRKRFPKSEKFFGYVERKGFTPIFLLACFPFSPSALVNIASGLSKIPLHTFLTAMALGKAVMIFTLSFLGYDLQAMADQPWRIVLAIAILILMWLGGRKLENRYH</sequence>
<dbReference type="GO" id="GO:0005886">
    <property type="term" value="C:plasma membrane"/>
    <property type="evidence" value="ECO:0007669"/>
    <property type="project" value="UniProtKB-SubCell"/>
</dbReference>
<comment type="similarity">
    <text evidence="6">Belongs to the TVP38/TMEM64 family.</text>
</comment>
<name>A0A4Y8LSE7_9BACL</name>
<dbReference type="EMBL" id="SOMN01000032">
    <property type="protein sequence ID" value="TFE23667.1"/>
    <property type="molecule type" value="Genomic_DNA"/>
</dbReference>
<feature type="transmembrane region" description="Helical" evidence="6">
    <location>
        <begin position="71"/>
        <end position="94"/>
    </location>
</feature>
<dbReference type="AlphaFoldDB" id="A0A4Y8LSE7"/>